<keyword evidence="5" id="KW-1185">Reference proteome</keyword>
<dbReference type="NCBIfam" id="NF007640">
    <property type="entry name" value="PRK10307.1"/>
    <property type="match status" value="1"/>
</dbReference>
<evidence type="ECO:0000256" key="1">
    <source>
        <dbReference type="ARBA" id="ARBA00022679"/>
    </source>
</evidence>
<organism evidence="4 5">
    <name type="scientific">Nonlabens ponticola</name>
    <dbReference type="NCBI Taxonomy" id="2496866"/>
    <lineage>
        <taxon>Bacteria</taxon>
        <taxon>Pseudomonadati</taxon>
        <taxon>Bacteroidota</taxon>
        <taxon>Flavobacteriia</taxon>
        <taxon>Flavobacteriales</taxon>
        <taxon>Flavobacteriaceae</taxon>
        <taxon>Nonlabens</taxon>
    </lineage>
</organism>
<dbReference type="PANTHER" id="PTHR46401:SF2">
    <property type="entry name" value="GLYCOSYLTRANSFERASE WBBK-RELATED"/>
    <property type="match status" value="1"/>
</dbReference>
<protein>
    <submittedName>
        <fullName evidence="4">Colanic acid biosynthesis glycosyltransferase WcaI</fullName>
    </submittedName>
</protein>
<feature type="domain" description="Glycosyl transferase family 1" evidence="2">
    <location>
        <begin position="224"/>
        <end position="381"/>
    </location>
</feature>
<dbReference type="GO" id="GO:0009103">
    <property type="term" value="P:lipopolysaccharide biosynthetic process"/>
    <property type="evidence" value="ECO:0007669"/>
    <property type="project" value="TreeGrafter"/>
</dbReference>
<gene>
    <name evidence="4" type="primary">wcaI</name>
    <name evidence="4" type="ORF">EJ995_02280</name>
</gene>
<dbReference type="SUPFAM" id="SSF53756">
    <property type="entry name" value="UDP-Glycosyltransferase/glycogen phosphorylase"/>
    <property type="match status" value="1"/>
</dbReference>
<proteinExistence type="predicted"/>
<dbReference type="KEGG" id="noj:EJ995_02280"/>
<dbReference type="AlphaFoldDB" id="A0A3S9MVA9"/>
<dbReference type="InterPro" id="IPR028098">
    <property type="entry name" value="Glyco_trans_4-like_N"/>
</dbReference>
<sequence length="404" mass="45671">MLQGKSITFIGLNYAPEDTAIGLYSTQMVDALVAAGAHVNVVTAVPYYPHWKIQAPYDIGKSYVHEKQPGRDIYRYKFYVPEKPSFIKRIIHLLSFSWGSFWNLSRIKKADLVISIIPFTAAAALGKRHAARRKVNHWIHIQDFEFDAALQSGLSGSGKKSIFKALFKFESKLLDRASVVSTISHLMISKLKSKTTSETYYLPNWIDPVKIDPSHSQTHAYLKDPRFKILYSGNVGDKQDWEFFIAFAKALPQKDYHITIVGAGSQFTWLQGQLSQENVSFYEPIPYDDLSDLLCSADAHILFQKEDVIDTVMPSKLLGMMASARPSLVVGNKLSEVKTVIEDAQAGVYMTNYNVDKAIEIMQQWQADQQSQEKLGRSAREYVVANFGKDQILSQWIEALSQQV</sequence>
<evidence type="ECO:0000259" key="2">
    <source>
        <dbReference type="Pfam" id="PF00534"/>
    </source>
</evidence>
<dbReference type="OrthoDB" id="9811902at2"/>
<dbReference type="PANTHER" id="PTHR46401">
    <property type="entry name" value="GLYCOSYLTRANSFERASE WBBK-RELATED"/>
    <property type="match status" value="1"/>
</dbReference>
<dbReference type="RefSeq" id="WP_126445209.1">
    <property type="nucleotide sequence ID" value="NZ_CP034549.1"/>
</dbReference>
<dbReference type="Pfam" id="PF13579">
    <property type="entry name" value="Glyco_trans_4_4"/>
    <property type="match status" value="1"/>
</dbReference>
<dbReference type="CDD" id="cd03794">
    <property type="entry name" value="GT4_WbuB-like"/>
    <property type="match status" value="1"/>
</dbReference>
<evidence type="ECO:0000313" key="4">
    <source>
        <dbReference type="EMBL" id="AZQ43116.1"/>
    </source>
</evidence>
<dbReference type="EMBL" id="CP034549">
    <property type="protein sequence ID" value="AZQ43116.1"/>
    <property type="molecule type" value="Genomic_DNA"/>
</dbReference>
<dbReference type="Gene3D" id="3.40.50.2000">
    <property type="entry name" value="Glycogen Phosphorylase B"/>
    <property type="match status" value="2"/>
</dbReference>
<dbReference type="Pfam" id="PF00534">
    <property type="entry name" value="Glycos_transf_1"/>
    <property type="match status" value="1"/>
</dbReference>
<name>A0A3S9MVA9_9FLAO</name>
<reference evidence="4 5" key="1">
    <citation type="submission" date="2018-12" db="EMBL/GenBank/DDBJ databases">
        <title>Complete genome of Nonlabens sp. MJ115.</title>
        <authorList>
            <person name="Choi H.S."/>
            <person name="Jung J."/>
        </authorList>
    </citation>
    <scope>NUCLEOTIDE SEQUENCE [LARGE SCALE GENOMIC DNA]</scope>
    <source>
        <strain evidence="4 5">MJ115</strain>
    </source>
</reference>
<evidence type="ECO:0000313" key="5">
    <source>
        <dbReference type="Proteomes" id="UP000279600"/>
    </source>
</evidence>
<dbReference type="InterPro" id="IPR001296">
    <property type="entry name" value="Glyco_trans_1"/>
</dbReference>
<accession>A0A3S9MVA9</accession>
<feature type="domain" description="Glycosyltransferase subfamily 4-like N-terminal" evidence="3">
    <location>
        <begin position="21"/>
        <end position="189"/>
    </location>
</feature>
<evidence type="ECO:0000259" key="3">
    <source>
        <dbReference type="Pfam" id="PF13579"/>
    </source>
</evidence>
<dbReference type="GO" id="GO:0016757">
    <property type="term" value="F:glycosyltransferase activity"/>
    <property type="evidence" value="ECO:0007669"/>
    <property type="project" value="InterPro"/>
</dbReference>
<dbReference type="Proteomes" id="UP000279600">
    <property type="component" value="Chromosome"/>
</dbReference>
<keyword evidence="1 4" id="KW-0808">Transferase</keyword>